<keyword evidence="4" id="KW-0456">Lyase</keyword>
<proteinExistence type="inferred from homology"/>
<dbReference type="PANTHER" id="PTHR33337:SF40">
    <property type="entry name" value="CENP-V_GFA DOMAIN-CONTAINING PROTEIN-RELATED"/>
    <property type="match status" value="1"/>
</dbReference>
<dbReference type="EMBL" id="QWLV01000001">
    <property type="protein sequence ID" value="RHW19417.1"/>
    <property type="molecule type" value="Genomic_DNA"/>
</dbReference>
<dbReference type="Gene3D" id="3.90.1590.10">
    <property type="entry name" value="glutathione-dependent formaldehyde- activating enzyme (gfa)"/>
    <property type="match status" value="1"/>
</dbReference>
<evidence type="ECO:0000259" key="5">
    <source>
        <dbReference type="PROSITE" id="PS51891"/>
    </source>
</evidence>
<dbReference type="GO" id="GO:0046872">
    <property type="term" value="F:metal ion binding"/>
    <property type="evidence" value="ECO:0007669"/>
    <property type="project" value="UniProtKB-KW"/>
</dbReference>
<comment type="similarity">
    <text evidence="1">Belongs to the Gfa family.</text>
</comment>
<dbReference type="SUPFAM" id="SSF51316">
    <property type="entry name" value="Mss4-like"/>
    <property type="match status" value="1"/>
</dbReference>
<evidence type="ECO:0000313" key="6">
    <source>
        <dbReference type="EMBL" id="RHW19417.1"/>
    </source>
</evidence>
<protein>
    <submittedName>
        <fullName evidence="6">Aldehyde-activating protein</fullName>
    </submittedName>
</protein>
<dbReference type="InterPro" id="IPR006913">
    <property type="entry name" value="CENP-V/GFA"/>
</dbReference>
<evidence type="ECO:0000256" key="4">
    <source>
        <dbReference type="ARBA" id="ARBA00023239"/>
    </source>
</evidence>
<dbReference type="Proteomes" id="UP000266693">
    <property type="component" value="Unassembled WGS sequence"/>
</dbReference>
<evidence type="ECO:0000256" key="3">
    <source>
        <dbReference type="ARBA" id="ARBA00022833"/>
    </source>
</evidence>
<gene>
    <name evidence="6" type="ORF">D1610_01310</name>
</gene>
<organism evidence="6 7">
    <name type="scientific">Sphingomonas gilva</name>
    <dbReference type="NCBI Taxonomy" id="2305907"/>
    <lineage>
        <taxon>Bacteria</taxon>
        <taxon>Pseudomonadati</taxon>
        <taxon>Pseudomonadota</taxon>
        <taxon>Alphaproteobacteria</taxon>
        <taxon>Sphingomonadales</taxon>
        <taxon>Sphingomonadaceae</taxon>
        <taxon>Sphingomonas</taxon>
    </lineage>
</organism>
<accession>A0A396RRW7</accession>
<dbReference type="GO" id="GO:0016846">
    <property type="term" value="F:carbon-sulfur lyase activity"/>
    <property type="evidence" value="ECO:0007669"/>
    <property type="project" value="InterPro"/>
</dbReference>
<dbReference type="OrthoDB" id="7186766at2"/>
<feature type="domain" description="CENP-V/GFA" evidence="5">
    <location>
        <begin position="3"/>
        <end position="113"/>
    </location>
</feature>
<sequence>MTRHASCRCGQLTAACEGEPVRISVCHCLACQRRSGSPFAEQARFPADKVQVAGKSKQWVRAADSGRAVIYHFCPDCGSTVWYQGGPMPEAIAVPVGAFADPNFPPPRFSVWEERKHPWVAVLGDEVEHSD</sequence>
<dbReference type="AlphaFoldDB" id="A0A396RRW7"/>
<dbReference type="Pfam" id="PF04828">
    <property type="entry name" value="GFA"/>
    <property type="match status" value="1"/>
</dbReference>
<name>A0A396RRW7_9SPHN</name>
<dbReference type="PROSITE" id="PS51891">
    <property type="entry name" value="CENP_V_GFA"/>
    <property type="match status" value="1"/>
</dbReference>
<keyword evidence="7" id="KW-1185">Reference proteome</keyword>
<dbReference type="InterPro" id="IPR011057">
    <property type="entry name" value="Mss4-like_sf"/>
</dbReference>
<evidence type="ECO:0000256" key="1">
    <source>
        <dbReference type="ARBA" id="ARBA00005495"/>
    </source>
</evidence>
<reference evidence="6 7" key="1">
    <citation type="submission" date="2018-08" db="EMBL/GenBank/DDBJ databases">
        <title>The multiple taxonomic identification of Sphingomonas gilva.</title>
        <authorList>
            <person name="Zhu D."/>
            <person name="Zheng S."/>
        </authorList>
    </citation>
    <scope>NUCLEOTIDE SEQUENCE [LARGE SCALE GENOMIC DNA]</scope>
    <source>
        <strain evidence="6 7">ZDH117</strain>
    </source>
</reference>
<evidence type="ECO:0000313" key="7">
    <source>
        <dbReference type="Proteomes" id="UP000266693"/>
    </source>
</evidence>
<dbReference type="RefSeq" id="WP_118862921.1">
    <property type="nucleotide sequence ID" value="NZ_QWLV01000001.1"/>
</dbReference>
<evidence type="ECO:0000256" key="2">
    <source>
        <dbReference type="ARBA" id="ARBA00022723"/>
    </source>
</evidence>
<comment type="caution">
    <text evidence="6">The sequence shown here is derived from an EMBL/GenBank/DDBJ whole genome shotgun (WGS) entry which is preliminary data.</text>
</comment>
<keyword evidence="3" id="KW-0862">Zinc</keyword>
<dbReference type="PANTHER" id="PTHR33337">
    <property type="entry name" value="GFA DOMAIN-CONTAINING PROTEIN"/>
    <property type="match status" value="1"/>
</dbReference>
<keyword evidence="2" id="KW-0479">Metal-binding</keyword>